<keyword evidence="1" id="KW-0812">Transmembrane</keyword>
<reference evidence="3" key="1">
    <citation type="submission" date="2016-10" db="EMBL/GenBank/DDBJ databases">
        <authorList>
            <person name="Varghese N."/>
            <person name="Submissions S."/>
        </authorList>
    </citation>
    <scope>NUCLEOTIDE SEQUENCE [LARGE SCALE GENOMIC DNA]</scope>
    <source>
        <strain evidence="3">KCTC 32247</strain>
    </source>
</reference>
<keyword evidence="3" id="KW-1185">Reference proteome</keyword>
<feature type="transmembrane region" description="Helical" evidence="1">
    <location>
        <begin position="43"/>
        <end position="68"/>
    </location>
</feature>
<dbReference type="EMBL" id="LT629751">
    <property type="protein sequence ID" value="SDS30244.1"/>
    <property type="molecule type" value="Genomic_DNA"/>
</dbReference>
<evidence type="ECO:0000256" key="1">
    <source>
        <dbReference type="SAM" id="Phobius"/>
    </source>
</evidence>
<dbReference type="OrthoDB" id="7032404at2"/>
<accession>A0A1H1R389</accession>
<feature type="transmembrane region" description="Helical" evidence="1">
    <location>
        <begin position="12"/>
        <end position="31"/>
    </location>
</feature>
<sequence>MNVPIFLARAKLAAAILLPAWLLITLLLKLWHPVIAGRPEWQVAAIIVPQMIVGMVFVIIPITQGILIRLAARRQGLGTHDAD</sequence>
<keyword evidence="1" id="KW-1133">Transmembrane helix</keyword>
<protein>
    <submittedName>
        <fullName evidence="2">Uncharacterized protein</fullName>
    </submittedName>
</protein>
<evidence type="ECO:0000313" key="3">
    <source>
        <dbReference type="Proteomes" id="UP000243359"/>
    </source>
</evidence>
<dbReference type="AlphaFoldDB" id="A0A1H1R389"/>
<dbReference type="RefSeq" id="WP_090348368.1">
    <property type="nucleotide sequence ID" value="NZ_LT629751.1"/>
</dbReference>
<proteinExistence type="predicted"/>
<dbReference type="STRING" id="1392877.SAMN05216221_1516"/>
<name>A0A1H1R389_9PSED</name>
<gene>
    <name evidence="2" type="ORF">SAMN05216221_1516</name>
</gene>
<keyword evidence="1" id="KW-0472">Membrane</keyword>
<evidence type="ECO:0000313" key="2">
    <source>
        <dbReference type="EMBL" id="SDS30244.1"/>
    </source>
</evidence>
<organism evidence="2 3">
    <name type="scientific">Pseudomonas oryzae</name>
    <dbReference type="NCBI Taxonomy" id="1392877"/>
    <lineage>
        <taxon>Bacteria</taxon>
        <taxon>Pseudomonadati</taxon>
        <taxon>Pseudomonadota</taxon>
        <taxon>Gammaproteobacteria</taxon>
        <taxon>Pseudomonadales</taxon>
        <taxon>Pseudomonadaceae</taxon>
        <taxon>Pseudomonas</taxon>
    </lineage>
</organism>
<dbReference type="Proteomes" id="UP000243359">
    <property type="component" value="Chromosome I"/>
</dbReference>